<evidence type="ECO:0000256" key="5">
    <source>
        <dbReference type="ARBA" id="ARBA00022448"/>
    </source>
</evidence>
<dbReference type="InterPro" id="IPR027417">
    <property type="entry name" value="P-loop_NTPase"/>
</dbReference>
<comment type="similarity">
    <text evidence="4 16">Belongs to the GSP E family.</text>
</comment>
<keyword evidence="8" id="KW-0479">Metal-binding</keyword>
<evidence type="ECO:0000256" key="1">
    <source>
        <dbReference type="ARBA" id="ARBA00001947"/>
    </source>
</evidence>
<evidence type="ECO:0000259" key="17">
    <source>
        <dbReference type="PROSITE" id="PS00662"/>
    </source>
</evidence>
<keyword evidence="6" id="KW-1003">Cell membrane</keyword>
<evidence type="ECO:0000256" key="7">
    <source>
        <dbReference type="ARBA" id="ARBA00022519"/>
    </source>
</evidence>
<accession>A0ABY7TI78</accession>
<comment type="function">
    <text evidence="2 16">ATPase component of the type II secretion system required for the energy-dependent secretion of extracellular factors such as proteases and toxins from the periplasm. Acts as a molecular motor to provide the energy that is required for assembly of the pseudopilus and the extrusion of substrates generated in the cytoplasm.</text>
</comment>
<keyword evidence="5 16" id="KW-0813">Transport</keyword>
<sequence length="501" mass="54270">MTPIADMAEPIADEVAVGGLPYGFARRSRVVVRATPAGPECVHDTAAPLAGLLEVQRLYGAGLRFAAVPTAQFDQILATQYRDSARQAADFADSELDLAALADSAAAVDDLLDQRDDSPVIRLINALLLEAVKEGASDIHIETQEKRLIVRFRVDGVLRDVVEPRRALAPLLVSRIKVMARLDIAERRIPQDGRVTLRIGGQDVDARVSTIPTQHGERVVLRLLDKGGARLDLSSLGMSDRDVAVFEKLLERPHGLLLVTGPTGSGKTTTLYAGLTTLNDRRRNIMTVEDPIEYELEGVAQTQVNPRTDLTFARGLRAILRQDPDVIMVGEIRDQETAEVAVRSAMTGHFVLSTLHTNSAVGSVTRLIDMGVERYLLAPMVAGLIAQRLVRRLCQSCARADRASDADAVLLGGAIRAGDPVWRPVGCADCHQDGYRGRVAIYEVVVVDDRMQAMIHDGAAEADLVRTARTGGPSLLDDGVARIRDGTTTVEEVARVVRDEA</sequence>
<dbReference type="PANTHER" id="PTHR30258:SF27">
    <property type="entry name" value="BACTERIOPHAGE ADSORPTION PROTEIN B-RELATED"/>
    <property type="match status" value="1"/>
</dbReference>
<keyword evidence="19" id="KW-1185">Reference proteome</keyword>
<evidence type="ECO:0000256" key="8">
    <source>
        <dbReference type="ARBA" id="ARBA00022723"/>
    </source>
</evidence>
<evidence type="ECO:0000256" key="10">
    <source>
        <dbReference type="ARBA" id="ARBA00022833"/>
    </source>
</evidence>
<proteinExistence type="inferred from homology"/>
<name>A0ABY7TI78_9SPHN</name>
<keyword evidence="10" id="KW-0862">Zinc</keyword>
<dbReference type="InterPro" id="IPR054757">
    <property type="entry name" value="GSPE_N1E"/>
</dbReference>
<keyword evidence="12 16" id="KW-0653">Protein transport</keyword>
<evidence type="ECO:0000256" key="13">
    <source>
        <dbReference type="ARBA" id="ARBA00022967"/>
    </source>
</evidence>
<dbReference type="Pfam" id="PF22341">
    <property type="entry name" value="GSPE_N1E"/>
    <property type="match status" value="1"/>
</dbReference>
<protein>
    <recommendedName>
        <fullName evidence="16">Type II secretion system protein E</fullName>
        <shortName evidence="16">T2SS protein E</shortName>
    </recommendedName>
    <alternativeName>
        <fullName evidence="16">Type II traffic warden ATPase</fullName>
    </alternativeName>
</protein>
<keyword evidence="14" id="KW-0472">Membrane</keyword>
<feature type="domain" description="Bacterial type II secretion system protein E" evidence="17">
    <location>
        <begin position="320"/>
        <end position="334"/>
    </location>
</feature>
<dbReference type="PROSITE" id="PS00662">
    <property type="entry name" value="T2SP_E"/>
    <property type="match status" value="1"/>
</dbReference>
<comment type="subcellular location">
    <subcellularLocation>
        <location evidence="3 16">Cell inner membrane</location>
    </subcellularLocation>
</comment>
<keyword evidence="11 16" id="KW-0067">ATP-binding</keyword>
<dbReference type="SUPFAM" id="SSF160246">
    <property type="entry name" value="EspE N-terminal domain-like"/>
    <property type="match status" value="1"/>
</dbReference>
<dbReference type="SUPFAM" id="SSF52540">
    <property type="entry name" value="P-loop containing nucleoside triphosphate hydrolases"/>
    <property type="match status" value="1"/>
</dbReference>
<evidence type="ECO:0000256" key="2">
    <source>
        <dbReference type="ARBA" id="ARBA00003288"/>
    </source>
</evidence>
<evidence type="ECO:0000256" key="11">
    <source>
        <dbReference type="ARBA" id="ARBA00022840"/>
    </source>
</evidence>
<dbReference type="EMBL" id="CP117411">
    <property type="protein sequence ID" value="WCT72875.1"/>
    <property type="molecule type" value="Genomic_DNA"/>
</dbReference>
<dbReference type="NCBIfam" id="TIGR02533">
    <property type="entry name" value="type_II_gspE"/>
    <property type="match status" value="1"/>
</dbReference>
<evidence type="ECO:0000256" key="15">
    <source>
        <dbReference type="ARBA" id="ARBA00034006"/>
    </source>
</evidence>
<dbReference type="PANTHER" id="PTHR30258">
    <property type="entry name" value="TYPE II SECRETION SYSTEM PROTEIN GSPE-RELATED"/>
    <property type="match status" value="1"/>
</dbReference>
<comment type="cofactor">
    <cofactor evidence="1">
        <name>Zn(2+)</name>
        <dbReference type="ChEBI" id="CHEBI:29105"/>
    </cofactor>
</comment>
<evidence type="ECO:0000256" key="3">
    <source>
        <dbReference type="ARBA" id="ARBA00004533"/>
    </source>
</evidence>
<dbReference type="InterPro" id="IPR013369">
    <property type="entry name" value="T2SS_GspE"/>
</dbReference>
<dbReference type="Pfam" id="PF00437">
    <property type="entry name" value="T2SSE"/>
    <property type="match status" value="1"/>
</dbReference>
<evidence type="ECO:0000256" key="6">
    <source>
        <dbReference type="ARBA" id="ARBA00022475"/>
    </source>
</evidence>
<evidence type="ECO:0000256" key="12">
    <source>
        <dbReference type="ARBA" id="ARBA00022927"/>
    </source>
</evidence>
<evidence type="ECO:0000256" key="4">
    <source>
        <dbReference type="ARBA" id="ARBA00006611"/>
    </source>
</evidence>
<gene>
    <name evidence="18" type="primary">gspE</name>
    <name evidence="18" type="ORF">PQ455_14705</name>
</gene>
<keyword evidence="9 16" id="KW-0547">Nucleotide-binding</keyword>
<evidence type="ECO:0000313" key="19">
    <source>
        <dbReference type="Proteomes" id="UP001220395"/>
    </source>
</evidence>
<dbReference type="Gene3D" id="3.30.300.160">
    <property type="entry name" value="Type II secretion system, protein E, N-terminal domain"/>
    <property type="match status" value="1"/>
</dbReference>
<keyword evidence="7" id="KW-0997">Cell inner membrane</keyword>
<dbReference type="InterPro" id="IPR001482">
    <property type="entry name" value="T2SS/T4SS_dom"/>
</dbReference>
<reference evidence="18 19" key="1">
    <citation type="submission" date="2023-02" db="EMBL/GenBank/DDBJ databases">
        <title>Genome sequence of Sphingomonas naphthae.</title>
        <authorList>
            <person name="Kim S."/>
            <person name="Heo J."/>
            <person name="Kwon S.-W."/>
        </authorList>
    </citation>
    <scope>NUCLEOTIDE SEQUENCE [LARGE SCALE GENOMIC DNA]</scope>
    <source>
        <strain evidence="18 19">KACC 18716</strain>
    </source>
</reference>
<keyword evidence="13" id="KW-1278">Translocase</keyword>
<evidence type="ECO:0000313" key="18">
    <source>
        <dbReference type="EMBL" id="WCT72875.1"/>
    </source>
</evidence>
<dbReference type="InterPro" id="IPR037257">
    <property type="entry name" value="T2SS_E_N_sf"/>
</dbReference>
<evidence type="ECO:0000256" key="9">
    <source>
        <dbReference type="ARBA" id="ARBA00022741"/>
    </source>
</evidence>
<comment type="catalytic activity">
    <reaction evidence="15">
        <text>ATP + H2O + cellular proteinSide 1 = ADP + phosphate + cellular proteinSide 2.</text>
        <dbReference type="EC" id="7.4.2.8"/>
    </reaction>
</comment>
<dbReference type="Gene3D" id="3.30.450.90">
    <property type="match status" value="1"/>
</dbReference>
<evidence type="ECO:0000256" key="14">
    <source>
        <dbReference type="ARBA" id="ARBA00023136"/>
    </source>
</evidence>
<dbReference type="RefSeq" id="WP_273686848.1">
    <property type="nucleotide sequence ID" value="NZ_CP117411.1"/>
</dbReference>
<organism evidence="18 19">
    <name type="scientific">Sphingomonas naphthae</name>
    <dbReference type="NCBI Taxonomy" id="1813468"/>
    <lineage>
        <taxon>Bacteria</taxon>
        <taxon>Pseudomonadati</taxon>
        <taxon>Pseudomonadota</taxon>
        <taxon>Alphaproteobacteria</taxon>
        <taxon>Sphingomonadales</taxon>
        <taxon>Sphingomonadaceae</taxon>
        <taxon>Sphingomonas</taxon>
    </lineage>
</organism>
<evidence type="ECO:0000256" key="16">
    <source>
        <dbReference type="RuleBase" id="RU366070"/>
    </source>
</evidence>
<dbReference type="Proteomes" id="UP001220395">
    <property type="component" value="Chromosome"/>
</dbReference>
<dbReference type="Gene3D" id="3.40.50.300">
    <property type="entry name" value="P-loop containing nucleotide triphosphate hydrolases"/>
    <property type="match status" value="1"/>
</dbReference>
<dbReference type="CDD" id="cd01129">
    <property type="entry name" value="PulE-GspE-like"/>
    <property type="match status" value="1"/>
</dbReference>